<keyword evidence="1" id="KW-0732">Signal</keyword>
<dbReference type="Pfam" id="PF06551">
    <property type="entry name" value="DUF1120"/>
    <property type="match status" value="1"/>
</dbReference>
<dbReference type="Proteomes" id="UP000045824">
    <property type="component" value="Unassembled WGS sequence"/>
</dbReference>
<evidence type="ECO:0000313" key="3">
    <source>
        <dbReference type="EMBL" id="OVZ83710.1"/>
    </source>
</evidence>
<dbReference type="AlphaFoldDB" id="A0A0T9KIN3"/>
<reference evidence="2 4" key="1">
    <citation type="submission" date="2015-03" db="EMBL/GenBank/DDBJ databases">
        <authorList>
            <person name="Murphy D."/>
        </authorList>
    </citation>
    <scope>NUCLEOTIDE SEQUENCE [LARGE SCALE GENOMIC DNA]</scope>
    <source>
        <strain evidence="2 4">FCF326</strain>
    </source>
</reference>
<evidence type="ECO:0000313" key="4">
    <source>
        <dbReference type="Proteomes" id="UP000045824"/>
    </source>
</evidence>
<name>A0A0T9KIN3_YERKR</name>
<feature type="signal peptide" evidence="1">
    <location>
        <begin position="1"/>
        <end position="23"/>
    </location>
</feature>
<accession>A0A0T9KIN3</accession>
<evidence type="ECO:0000256" key="1">
    <source>
        <dbReference type="SAM" id="SignalP"/>
    </source>
</evidence>
<proteinExistence type="predicted"/>
<dbReference type="EMBL" id="NHOG01000001">
    <property type="protein sequence ID" value="OVZ83710.1"/>
    <property type="molecule type" value="Genomic_DNA"/>
</dbReference>
<evidence type="ECO:0000313" key="2">
    <source>
        <dbReference type="EMBL" id="CNE04050.1"/>
    </source>
</evidence>
<sequence length="212" mass="21794">MKKQLAKITVLSSLIFGINAANAEAPTAELKVIGTLTVPSCTITPPDEGVYDFGNLSSSLVKSGTATTPLTPMTKTWTISCDAETYLNFTPVDNRTASASVAGTTNFGMGNVNNTGKIGYYTAQMKSATVDGKVSNVFSSATSTFAVATTAPLTTGLRTGWSSAANTQSTGKVFTADITVSPILAGTTTMGGPITEDAEIDGSLTMNFAFGI</sequence>
<protein>
    <submittedName>
        <fullName evidence="2">Beta-fimbriae major subunit</fullName>
    </submittedName>
    <submittedName>
        <fullName evidence="3">Fimbrial assembly protein</fullName>
    </submittedName>
</protein>
<dbReference type="RefSeq" id="WP_049556920.1">
    <property type="nucleotide sequence ID" value="NZ_CABHXR010000051.1"/>
</dbReference>
<gene>
    <name evidence="3" type="ORF">CBW52_00810</name>
    <name evidence="2" type="ORF">ERS008491_00260</name>
</gene>
<feature type="chain" id="PRO_5044547053" evidence="1">
    <location>
        <begin position="24"/>
        <end position="212"/>
    </location>
</feature>
<dbReference type="Proteomes" id="UP000195840">
    <property type="component" value="Unassembled WGS sequence"/>
</dbReference>
<organism evidence="2 4">
    <name type="scientific">Yersinia kristensenii</name>
    <dbReference type="NCBI Taxonomy" id="28152"/>
    <lineage>
        <taxon>Bacteria</taxon>
        <taxon>Pseudomonadati</taxon>
        <taxon>Pseudomonadota</taxon>
        <taxon>Gammaproteobacteria</taxon>
        <taxon>Enterobacterales</taxon>
        <taxon>Yersiniaceae</taxon>
        <taxon>Yersinia</taxon>
    </lineage>
</organism>
<reference evidence="3 5" key="2">
    <citation type="submission" date="2017-05" db="EMBL/GenBank/DDBJ databases">
        <title>Whole genome sequencing of Yersinia kristensenii.</title>
        <authorList>
            <person name="Campioni F."/>
        </authorList>
    </citation>
    <scope>NUCLEOTIDE SEQUENCE [LARGE SCALE GENOMIC DNA]</scope>
    <source>
        <strain evidence="3 5">CFSAN060538</strain>
    </source>
</reference>
<keyword evidence="5" id="KW-1185">Reference proteome</keyword>
<evidence type="ECO:0000313" key="5">
    <source>
        <dbReference type="Proteomes" id="UP000195840"/>
    </source>
</evidence>
<dbReference type="InterPro" id="IPR010546">
    <property type="entry name" value="DUF1120"/>
</dbReference>
<dbReference type="EMBL" id="CPYI01000001">
    <property type="protein sequence ID" value="CNE04050.1"/>
    <property type="molecule type" value="Genomic_DNA"/>
</dbReference>